<evidence type="ECO:0000313" key="1">
    <source>
        <dbReference type="EMBL" id="CAB5212860.1"/>
    </source>
</evidence>
<gene>
    <name evidence="1" type="ORF">UFOVP191_36</name>
</gene>
<name>A0A6J7WFH0_9CAUD</name>
<protein>
    <submittedName>
        <fullName evidence="1">Uncharacterized protein</fullName>
    </submittedName>
</protein>
<accession>A0A6J7WFH0</accession>
<organism evidence="1">
    <name type="scientific">uncultured Caudovirales phage</name>
    <dbReference type="NCBI Taxonomy" id="2100421"/>
    <lineage>
        <taxon>Viruses</taxon>
        <taxon>Duplodnaviria</taxon>
        <taxon>Heunggongvirae</taxon>
        <taxon>Uroviricota</taxon>
        <taxon>Caudoviricetes</taxon>
        <taxon>Peduoviridae</taxon>
        <taxon>Maltschvirus</taxon>
        <taxon>Maltschvirus maltsch</taxon>
    </lineage>
</organism>
<reference evidence="1" key="1">
    <citation type="submission" date="2020-05" db="EMBL/GenBank/DDBJ databases">
        <authorList>
            <person name="Chiriac C."/>
            <person name="Salcher M."/>
            <person name="Ghai R."/>
            <person name="Kavagutti S V."/>
        </authorList>
    </citation>
    <scope>NUCLEOTIDE SEQUENCE</scope>
</reference>
<sequence length="76" mass="8497">MILQKLEIELKTYGQYKGQYRGAAKFANEMGETTVVLLPEHCDAILNLCADAILKKSSEVAQAMITPILTQRLLEE</sequence>
<proteinExistence type="predicted"/>
<dbReference type="EMBL" id="LR798233">
    <property type="protein sequence ID" value="CAB5212860.1"/>
    <property type="molecule type" value="Genomic_DNA"/>
</dbReference>